<proteinExistence type="predicted"/>
<organism evidence="1 2">
    <name type="scientific">Araneus ventricosus</name>
    <name type="common">Orbweaver spider</name>
    <name type="synonym">Epeira ventricosa</name>
    <dbReference type="NCBI Taxonomy" id="182803"/>
    <lineage>
        <taxon>Eukaryota</taxon>
        <taxon>Metazoa</taxon>
        <taxon>Ecdysozoa</taxon>
        <taxon>Arthropoda</taxon>
        <taxon>Chelicerata</taxon>
        <taxon>Arachnida</taxon>
        <taxon>Araneae</taxon>
        <taxon>Araneomorphae</taxon>
        <taxon>Entelegynae</taxon>
        <taxon>Araneoidea</taxon>
        <taxon>Araneidae</taxon>
        <taxon>Araneus</taxon>
    </lineage>
</organism>
<dbReference type="Proteomes" id="UP000499080">
    <property type="component" value="Unassembled WGS sequence"/>
</dbReference>
<gene>
    <name evidence="1" type="ORF">AVEN_241134_1</name>
</gene>
<evidence type="ECO:0000313" key="1">
    <source>
        <dbReference type="EMBL" id="GBM86492.1"/>
    </source>
</evidence>
<name>A0A4Y2JB87_ARAVE</name>
<evidence type="ECO:0000313" key="2">
    <source>
        <dbReference type="Proteomes" id="UP000499080"/>
    </source>
</evidence>
<comment type="caution">
    <text evidence="1">The sequence shown here is derived from an EMBL/GenBank/DDBJ whole genome shotgun (WGS) entry which is preliminary data.</text>
</comment>
<reference evidence="1 2" key="1">
    <citation type="journal article" date="2019" name="Sci. Rep.">
        <title>Orb-weaving spider Araneus ventricosus genome elucidates the spidroin gene catalogue.</title>
        <authorList>
            <person name="Kono N."/>
            <person name="Nakamura H."/>
            <person name="Ohtoshi R."/>
            <person name="Moran D.A.P."/>
            <person name="Shinohara A."/>
            <person name="Yoshida Y."/>
            <person name="Fujiwara M."/>
            <person name="Mori M."/>
            <person name="Tomita M."/>
            <person name="Arakawa K."/>
        </authorList>
    </citation>
    <scope>NUCLEOTIDE SEQUENCE [LARGE SCALE GENOMIC DNA]</scope>
</reference>
<keyword evidence="2" id="KW-1185">Reference proteome</keyword>
<accession>A0A4Y2JB87</accession>
<sequence length="277" mass="32160">MKRNGECLYFQGVVSKTCATQVNCNRTRMVCETRREFVADCVRTGRTLCMPVFKGIRMICDDGTQNSERIRTHGRIDSLPEDGFRRTFGRNPQLWFKYRNTEFHLSSSIQFLVILFTDKSAERDKYKNRFLRFKDIQNKEIHRNLELQLLLIAILSTSTLRIREAKNKEIISISSIRARLRWPSGKMSISELKGSEPDSIDADPPILDKIHRVLGLLNPKSYVRVKHPPSGVVRNLERGCQLSPRHLISVQNYEVRPKLALLLLRKRDANITELNFC</sequence>
<dbReference type="AlphaFoldDB" id="A0A4Y2JB87"/>
<dbReference type="EMBL" id="BGPR01003318">
    <property type="protein sequence ID" value="GBM86492.1"/>
    <property type="molecule type" value="Genomic_DNA"/>
</dbReference>
<protein>
    <submittedName>
        <fullName evidence="1">Uncharacterized protein</fullName>
    </submittedName>
</protein>